<proteinExistence type="predicted"/>
<dbReference type="SUPFAM" id="SSF53850">
    <property type="entry name" value="Periplasmic binding protein-like II"/>
    <property type="match status" value="1"/>
</dbReference>
<dbReference type="Pfam" id="PF03466">
    <property type="entry name" value="LysR_substrate"/>
    <property type="match status" value="1"/>
</dbReference>
<accession>A0A2P4UJS4</accession>
<evidence type="ECO:0000259" key="1">
    <source>
        <dbReference type="Pfam" id="PF03466"/>
    </source>
</evidence>
<keyword evidence="3" id="KW-1185">Reference proteome</keyword>
<protein>
    <submittedName>
        <fullName evidence="2">LysR substrate binding domain protein</fullName>
    </submittedName>
</protein>
<comment type="caution">
    <text evidence="2">The sequence shown here is derived from an EMBL/GenBank/DDBJ whole genome shotgun (WGS) entry which is preliminary data.</text>
</comment>
<gene>
    <name evidence="2" type="ORF">BTM25_39510</name>
</gene>
<dbReference type="InterPro" id="IPR005119">
    <property type="entry name" value="LysR_subst-bd"/>
</dbReference>
<reference evidence="2 3" key="1">
    <citation type="journal article" date="2017" name="Chemistry">
        <title>Isolation, Biosynthesis and Chemical Modifications of Rubterolones A-F: Rare Tropolone Alkaloids from Actinomadura sp. 5-2.</title>
        <authorList>
            <person name="Guo H."/>
            <person name="Benndorf R."/>
            <person name="Leichnitz D."/>
            <person name="Klassen J.L."/>
            <person name="Vollmers J."/>
            <person name="Gorls H."/>
            <person name="Steinacker M."/>
            <person name="Weigel C."/>
            <person name="Dahse H.M."/>
            <person name="Kaster A.K."/>
            <person name="de Beer Z.W."/>
            <person name="Poulsen M."/>
            <person name="Beemelmanns C."/>
        </authorList>
    </citation>
    <scope>NUCLEOTIDE SEQUENCE [LARGE SCALE GENOMIC DNA]</scope>
    <source>
        <strain evidence="2 3">5-2</strain>
    </source>
</reference>
<dbReference type="AlphaFoldDB" id="A0A2P4UJS4"/>
<feature type="domain" description="LysR substrate-binding" evidence="1">
    <location>
        <begin position="4"/>
        <end position="54"/>
    </location>
</feature>
<name>A0A2P4UJS4_9ACTN</name>
<organism evidence="2 3">
    <name type="scientific">Actinomadura rubteroloni</name>
    <dbReference type="NCBI Taxonomy" id="1926885"/>
    <lineage>
        <taxon>Bacteria</taxon>
        <taxon>Bacillati</taxon>
        <taxon>Actinomycetota</taxon>
        <taxon>Actinomycetes</taxon>
        <taxon>Streptosporangiales</taxon>
        <taxon>Thermomonosporaceae</taxon>
        <taxon>Actinomadura</taxon>
    </lineage>
</organism>
<dbReference type="Gene3D" id="3.40.190.290">
    <property type="match status" value="1"/>
</dbReference>
<dbReference type="Proteomes" id="UP000242367">
    <property type="component" value="Unassembled WGS sequence"/>
</dbReference>
<dbReference type="EMBL" id="MTBP01000002">
    <property type="protein sequence ID" value="POM25307.1"/>
    <property type="molecule type" value="Genomic_DNA"/>
</dbReference>
<evidence type="ECO:0000313" key="2">
    <source>
        <dbReference type="EMBL" id="POM25307.1"/>
    </source>
</evidence>
<evidence type="ECO:0000313" key="3">
    <source>
        <dbReference type="Proteomes" id="UP000242367"/>
    </source>
</evidence>
<sequence length="93" mass="10053">MPTVRAGLADIGIGCMSDDLSGLRADAIAEEPTVALVRREHPLTRARTVTLSEVGALTEFQARCPDLPLDELADRVAFSARPPGWGRRCEHCP</sequence>